<comment type="subcellular location">
    <subcellularLocation>
        <location evidence="1">Membrane</location>
    </subcellularLocation>
</comment>
<evidence type="ECO:0000256" key="7">
    <source>
        <dbReference type="SAM" id="Phobius"/>
    </source>
</evidence>
<evidence type="ECO:0000259" key="9">
    <source>
        <dbReference type="PROSITE" id="PS50887"/>
    </source>
</evidence>
<evidence type="ECO:0000256" key="1">
    <source>
        <dbReference type="ARBA" id="ARBA00004370"/>
    </source>
</evidence>
<feature type="transmembrane region" description="Helical" evidence="7">
    <location>
        <begin position="20"/>
        <end position="38"/>
    </location>
</feature>
<dbReference type="GO" id="GO:0005886">
    <property type="term" value="C:plasma membrane"/>
    <property type="evidence" value="ECO:0007669"/>
    <property type="project" value="TreeGrafter"/>
</dbReference>
<dbReference type="SUPFAM" id="SSF55781">
    <property type="entry name" value="GAF domain-like"/>
    <property type="match status" value="1"/>
</dbReference>
<dbReference type="EC" id="2.7.7.65" evidence="2"/>
<comment type="caution">
    <text evidence="10">The sequence shown here is derived from an EMBL/GenBank/DDBJ whole genome shotgun (WGS) entry which is preliminary data.</text>
</comment>
<keyword evidence="11" id="KW-1185">Reference proteome</keyword>
<dbReference type="InterPro" id="IPR006189">
    <property type="entry name" value="CHASE_dom"/>
</dbReference>
<dbReference type="SUPFAM" id="SSF55073">
    <property type="entry name" value="Nucleotide cyclase"/>
    <property type="match status" value="1"/>
</dbReference>
<dbReference type="NCBIfam" id="TIGR00254">
    <property type="entry name" value="GGDEF"/>
    <property type="match status" value="1"/>
</dbReference>
<dbReference type="InterPro" id="IPR043128">
    <property type="entry name" value="Rev_trsase/Diguanyl_cyclase"/>
</dbReference>
<dbReference type="InterPro" id="IPR029016">
    <property type="entry name" value="GAF-like_dom_sf"/>
</dbReference>
<name>A0A6L8K0X6_9BURK</name>
<dbReference type="InterPro" id="IPR029787">
    <property type="entry name" value="Nucleotide_cyclase"/>
</dbReference>
<evidence type="ECO:0000313" key="11">
    <source>
        <dbReference type="Proteomes" id="UP000479335"/>
    </source>
</evidence>
<feature type="domain" description="CHASE" evidence="8">
    <location>
        <begin position="84"/>
        <end position="301"/>
    </location>
</feature>
<feature type="transmembrane region" description="Helical" evidence="7">
    <location>
        <begin position="319"/>
        <end position="338"/>
    </location>
</feature>
<dbReference type="GO" id="GO:1902201">
    <property type="term" value="P:negative regulation of bacterial-type flagellum-dependent cell motility"/>
    <property type="evidence" value="ECO:0007669"/>
    <property type="project" value="TreeGrafter"/>
</dbReference>
<comment type="catalytic activity">
    <reaction evidence="6">
        <text>2 GTP = 3',3'-c-di-GMP + 2 diphosphate</text>
        <dbReference type="Rhea" id="RHEA:24898"/>
        <dbReference type="ChEBI" id="CHEBI:33019"/>
        <dbReference type="ChEBI" id="CHEBI:37565"/>
        <dbReference type="ChEBI" id="CHEBI:58805"/>
        <dbReference type="EC" id="2.7.7.65"/>
    </reaction>
</comment>
<dbReference type="Pfam" id="PF00990">
    <property type="entry name" value="GGDEF"/>
    <property type="match status" value="1"/>
</dbReference>
<dbReference type="PROSITE" id="PS50839">
    <property type="entry name" value="CHASE"/>
    <property type="match status" value="1"/>
</dbReference>
<dbReference type="InterPro" id="IPR035965">
    <property type="entry name" value="PAS-like_dom_sf"/>
</dbReference>
<evidence type="ECO:0000256" key="5">
    <source>
        <dbReference type="ARBA" id="ARBA00023136"/>
    </source>
</evidence>
<dbReference type="SMART" id="SM01079">
    <property type="entry name" value="CHASE"/>
    <property type="match status" value="1"/>
</dbReference>
<keyword evidence="5 7" id="KW-0472">Membrane</keyword>
<organism evidence="10 11">
    <name type="scientific">Duganella flavida</name>
    <dbReference type="NCBI Taxonomy" id="2692175"/>
    <lineage>
        <taxon>Bacteria</taxon>
        <taxon>Pseudomonadati</taxon>
        <taxon>Pseudomonadota</taxon>
        <taxon>Betaproteobacteria</taxon>
        <taxon>Burkholderiales</taxon>
        <taxon>Oxalobacteraceae</taxon>
        <taxon>Telluria group</taxon>
        <taxon>Duganella</taxon>
    </lineage>
</organism>
<evidence type="ECO:0000313" key="10">
    <source>
        <dbReference type="EMBL" id="MYM21149.1"/>
    </source>
</evidence>
<dbReference type="AlphaFoldDB" id="A0A6L8K0X6"/>
<evidence type="ECO:0000256" key="2">
    <source>
        <dbReference type="ARBA" id="ARBA00012528"/>
    </source>
</evidence>
<dbReference type="Pfam" id="PF03924">
    <property type="entry name" value="CHASE"/>
    <property type="match status" value="1"/>
</dbReference>
<dbReference type="Gene3D" id="3.30.450.20">
    <property type="entry name" value="PAS domain"/>
    <property type="match status" value="1"/>
</dbReference>
<dbReference type="SUPFAM" id="SSF55785">
    <property type="entry name" value="PYP-like sensor domain (PAS domain)"/>
    <property type="match status" value="2"/>
</dbReference>
<protein>
    <recommendedName>
        <fullName evidence="2">diguanylate cyclase</fullName>
        <ecNumber evidence="2">2.7.7.65</ecNumber>
    </recommendedName>
</protein>
<evidence type="ECO:0000256" key="4">
    <source>
        <dbReference type="ARBA" id="ARBA00022989"/>
    </source>
</evidence>
<dbReference type="GO" id="GO:0043709">
    <property type="term" value="P:cell adhesion involved in single-species biofilm formation"/>
    <property type="evidence" value="ECO:0007669"/>
    <property type="project" value="TreeGrafter"/>
</dbReference>
<dbReference type="PANTHER" id="PTHR45138">
    <property type="entry name" value="REGULATORY COMPONENTS OF SENSORY TRANSDUCTION SYSTEM"/>
    <property type="match status" value="1"/>
</dbReference>
<dbReference type="InterPro" id="IPR050469">
    <property type="entry name" value="Diguanylate_Cyclase"/>
</dbReference>
<dbReference type="EMBL" id="WWCN01000001">
    <property type="protein sequence ID" value="MYM21149.1"/>
    <property type="molecule type" value="Genomic_DNA"/>
</dbReference>
<dbReference type="InterPro" id="IPR003018">
    <property type="entry name" value="GAF"/>
</dbReference>
<dbReference type="SMART" id="SM00065">
    <property type="entry name" value="GAF"/>
    <property type="match status" value="1"/>
</dbReference>
<proteinExistence type="predicted"/>
<keyword evidence="3 7" id="KW-0812">Transmembrane</keyword>
<accession>A0A6L8K0X6</accession>
<dbReference type="Gene3D" id="3.30.450.40">
    <property type="match status" value="1"/>
</dbReference>
<dbReference type="GO" id="GO:0052621">
    <property type="term" value="F:diguanylate cyclase activity"/>
    <property type="evidence" value="ECO:0007669"/>
    <property type="project" value="UniProtKB-EC"/>
</dbReference>
<keyword evidence="4 7" id="KW-1133">Transmembrane helix</keyword>
<dbReference type="InterPro" id="IPR042240">
    <property type="entry name" value="CHASE_sf"/>
</dbReference>
<evidence type="ECO:0000256" key="3">
    <source>
        <dbReference type="ARBA" id="ARBA00022692"/>
    </source>
</evidence>
<feature type="domain" description="GGDEF" evidence="9">
    <location>
        <begin position="869"/>
        <end position="1003"/>
    </location>
</feature>
<gene>
    <name evidence="10" type="ORF">GTP46_00610</name>
</gene>
<dbReference type="CDD" id="cd01949">
    <property type="entry name" value="GGDEF"/>
    <property type="match status" value="1"/>
</dbReference>
<dbReference type="RefSeq" id="WP_161004712.1">
    <property type="nucleotide sequence ID" value="NZ_WWCN01000001.1"/>
</dbReference>
<dbReference type="FunFam" id="3.30.70.270:FF:000001">
    <property type="entry name" value="Diguanylate cyclase domain protein"/>
    <property type="match status" value="1"/>
</dbReference>
<reference evidence="10 11" key="1">
    <citation type="submission" date="2019-12" db="EMBL/GenBank/DDBJ databases">
        <title>Novel species isolated from a subtropical stream in China.</title>
        <authorList>
            <person name="Lu H."/>
        </authorList>
    </citation>
    <scope>NUCLEOTIDE SEQUENCE [LARGE SCALE GENOMIC DNA]</scope>
    <source>
        <strain evidence="10 11">FT135W</strain>
    </source>
</reference>
<dbReference type="PROSITE" id="PS50887">
    <property type="entry name" value="GGDEF"/>
    <property type="match status" value="1"/>
</dbReference>
<sequence length="1017" mass="111580">MLTNPQARLRRLLQDLLSPAILPALVLSGCLGVTAVLWHSATADAEQDAQADFDGRVRELVNNLDQRMQTYVQVLYGVQGLFTSSQHVDRDEFETYLTGQDLDHHFPGIHGVGYMQLIGTHQLDEHEAIVRRSGYPSYHVFPRSARPWHAPIVYLEPFNENNRLAFGFDAASEPSRRAALEQARDSGQPAMSAKVRLVQEAGTPEQVGFLMVLPLYNHPQPTHTLAQRRAAISGWVFAPFRTGDLMAGLGGPRAAALDVEIYDGDAVSPEALMYDSVSNAGAKLRSTLQQISTANHRWTLRISMLPVPASARSDKAQQIAAAGIALSMLLAWLTWLLARGRVRAREGLERSHALAEELKEGQATLMVMADSAQRSQAVLRSILDSTIDGILVDNLRGTVLNSNRRFRELWNVPEQLDWQSDGAVLMTHMCAQLRHPECGLRLDEPAQLTLPGVQRGTPVEEEHEVLHLKDGRVIEKTTRGLHLGSEPARIWSFRDITERTRIEQREQTRRHVLELLATGAPLQTILESVVQGVEADNEEMLCSILLLDEHGEHLLVGAAPSLPAFFNAAIHGKAINSGVGACGQAILTRSRVIVEDIRSAPSWAEYRDLAMQARLGSCWSDPIVSTSGTVLGTFAIYHRDARLPSLANIALIEQGSRLAGIAIEQAQAAVALRAGEARFRSLYDHAPVALWEQDWSALRSALAEFELSGIDDLAAYLQANPSQLRRLASLVRIMDVNAAALEQVAAPPGRKDLGRLTLAQNFDAAAMPNFARAVTALAQGQHFFACEGSFERLDGVARLNELTLLVMPGHTHSLDFVIVSTLDITERRRMDDELRVLATTDFLTGLPNRREFMGRLQEEEGRLQRDIGACAAVLLLDIDHFKRINDEYGHAAGDAVLRQLADLMREGQRKIDMLGRIGGEEFAVLLPGTDLDAAAVFGERLRQRVAQTPMQLDDGLTLDITISIGIAAMGGKTPGGDPALIRADQALYCAKRGGRNRVELMDVEADRPGLQVPAASG</sequence>
<dbReference type="SMART" id="SM00267">
    <property type="entry name" value="GGDEF"/>
    <property type="match status" value="1"/>
</dbReference>
<dbReference type="PANTHER" id="PTHR45138:SF9">
    <property type="entry name" value="DIGUANYLATE CYCLASE DGCM-RELATED"/>
    <property type="match status" value="1"/>
</dbReference>
<dbReference type="InterPro" id="IPR000160">
    <property type="entry name" value="GGDEF_dom"/>
</dbReference>
<dbReference type="Pfam" id="PF13185">
    <property type="entry name" value="GAF_2"/>
    <property type="match status" value="1"/>
</dbReference>
<dbReference type="Gene3D" id="3.30.450.350">
    <property type="entry name" value="CHASE domain"/>
    <property type="match status" value="1"/>
</dbReference>
<dbReference type="Gene3D" id="3.30.70.270">
    <property type="match status" value="1"/>
</dbReference>
<dbReference type="GO" id="GO:0007165">
    <property type="term" value="P:signal transduction"/>
    <property type="evidence" value="ECO:0007669"/>
    <property type="project" value="UniProtKB-ARBA"/>
</dbReference>
<evidence type="ECO:0000259" key="8">
    <source>
        <dbReference type="PROSITE" id="PS50839"/>
    </source>
</evidence>
<dbReference type="Proteomes" id="UP000479335">
    <property type="component" value="Unassembled WGS sequence"/>
</dbReference>
<evidence type="ECO:0000256" key="6">
    <source>
        <dbReference type="ARBA" id="ARBA00034247"/>
    </source>
</evidence>